<protein>
    <submittedName>
        <fullName evidence="2">Uncharacterized protein</fullName>
    </submittedName>
</protein>
<evidence type="ECO:0000256" key="1">
    <source>
        <dbReference type="SAM" id="MobiDB-lite"/>
    </source>
</evidence>
<reference evidence="2 3" key="1">
    <citation type="journal article" date="2014" name="PLoS Genet.">
        <title>Phylogenetically driven sequencing of extremely halophilic archaea reveals strategies for static and dynamic osmo-response.</title>
        <authorList>
            <person name="Becker E.A."/>
            <person name="Seitzer P.M."/>
            <person name="Tritt A."/>
            <person name="Larsen D."/>
            <person name="Krusor M."/>
            <person name="Yao A.I."/>
            <person name="Wu D."/>
            <person name="Madern D."/>
            <person name="Eisen J.A."/>
            <person name="Darling A.E."/>
            <person name="Facciotti M.T."/>
        </authorList>
    </citation>
    <scope>NUCLEOTIDE SEQUENCE [LARGE SCALE GENOMIC DNA]</scope>
    <source>
        <strain evidence="2 3">DSM 3751</strain>
    </source>
</reference>
<comment type="caution">
    <text evidence="2">The sequence shown here is derived from an EMBL/GenBank/DDBJ whole genome shotgun (WGS) entry which is preliminary data.</text>
</comment>
<dbReference type="Proteomes" id="UP000011618">
    <property type="component" value="Unassembled WGS sequence"/>
</dbReference>
<proteinExistence type="predicted"/>
<evidence type="ECO:0000313" key="2">
    <source>
        <dbReference type="EMBL" id="ELY73212.1"/>
    </source>
</evidence>
<accession>L9YI76</accession>
<organism evidence="2 3">
    <name type="scientific">Natrinema pallidum DSM 3751</name>
    <dbReference type="NCBI Taxonomy" id="1227495"/>
    <lineage>
        <taxon>Archaea</taxon>
        <taxon>Methanobacteriati</taxon>
        <taxon>Methanobacteriota</taxon>
        <taxon>Stenosarchaea group</taxon>
        <taxon>Halobacteria</taxon>
        <taxon>Halobacteriales</taxon>
        <taxon>Natrialbaceae</taxon>
        <taxon>Natrinema</taxon>
    </lineage>
</organism>
<name>L9YI76_9EURY</name>
<feature type="region of interest" description="Disordered" evidence="1">
    <location>
        <begin position="1"/>
        <end position="28"/>
    </location>
</feature>
<feature type="compositionally biased region" description="Basic and acidic residues" evidence="1">
    <location>
        <begin position="12"/>
        <end position="28"/>
    </location>
</feature>
<dbReference type="AlphaFoldDB" id="L9YI76"/>
<sequence>MNMQSKSPARKKATDDNRTDDNPLRHDRSFHAVPADWLRLGRDEHDLEDRDRFYAAKVCYEYVLERDPRAVGGHRERHRLHVAYRKPGTTEAVERTYDAAVVETDAGALETTTSDVEGDIGVHNWGRVEYDALSPEPNVAVIPAAVYDGEPLNFRASIAVRPSEPRIGGDR</sequence>
<dbReference type="PATRIC" id="fig|1227495.3.peg.3495"/>
<evidence type="ECO:0000313" key="3">
    <source>
        <dbReference type="Proteomes" id="UP000011618"/>
    </source>
</evidence>
<dbReference type="EMBL" id="AOII01000099">
    <property type="protein sequence ID" value="ELY73212.1"/>
    <property type="molecule type" value="Genomic_DNA"/>
</dbReference>
<gene>
    <name evidence="2" type="ORF">C487_17460</name>
</gene>